<protein>
    <submittedName>
        <fullName evidence="1">Nucleoside 2-deoxyribosyltransferase</fullName>
    </submittedName>
</protein>
<dbReference type="EMBL" id="JAFFPU010000068">
    <property type="protein sequence ID" value="MBM9578862.1"/>
    <property type="molecule type" value="Genomic_DNA"/>
</dbReference>
<name>A0ABS2UEP8_9LEPT</name>
<gene>
    <name evidence="1" type="ORF">JWG45_17085</name>
</gene>
<dbReference type="InterPro" id="IPR007710">
    <property type="entry name" value="Nucleoside_deoxyribTrfase"/>
</dbReference>
<dbReference type="PANTHER" id="PTHR15364:SF0">
    <property type="entry name" value="2'-DEOXYNUCLEOSIDE 5'-PHOSPHATE N-HYDROLASE 1"/>
    <property type="match status" value="1"/>
</dbReference>
<dbReference type="RefSeq" id="WP_205280834.1">
    <property type="nucleotide sequence ID" value="NZ_JAFFPU010000068.1"/>
</dbReference>
<accession>A0ABS2UEP8</accession>
<dbReference type="SUPFAM" id="SSF52309">
    <property type="entry name" value="N-(deoxy)ribosyltransferase-like"/>
    <property type="match status" value="1"/>
</dbReference>
<keyword evidence="2" id="KW-1185">Reference proteome</keyword>
<dbReference type="Proteomes" id="UP000724686">
    <property type="component" value="Unassembled WGS sequence"/>
</dbReference>
<dbReference type="PANTHER" id="PTHR15364">
    <property type="entry name" value="2'-DEOXYNUCLEOSIDE 5'-PHOSPHATE N-HYDROLASE 1"/>
    <property type="match status" value="1"/>
</dbReference>
<reference evidence="1 2" key="1">
    <citation type="submission" date="2021-02" db="EMBL/GenBank/DDBJ databases">
        <title>Leptospira ainlahdjerensis sp. nov., Leptospira ainazelensis sp. nov., Leptospira abararensis sp. nov. and Leptospira chreensis sp. nov., four new species isolated from water sources in Algeria.</title>
        <authorList>
            <person name="Amara Korba A."/>
            <person name="Kainiu M."/>
            <person name="Vincent A.T."/>
            <person name="Mariet J.-F."/>
            <person name="Veyrier F.J."/>
            <person name="Goarant C."/>
            <person name="Picardeau M."/>
        </authorList>
    </citation>
    <scope>NUCLEOTIDE SEQUENCE [LARGE SCALE GENOMIC DNA]</scope>
    <source>
        <strain evidence="1 2">201903070</strain>
    </source>
</reference>
<proteinExistence type="predicted"/>
<sequence>MKTIYLAGPEVFLPEAGSILQDKKSLCLSRGFLALSPFDSAIPDNVEKNQDLARRIFYGNLDLIRRADIVLANCNPFRGPLVDDGTSFEIGYAYSLGKKIYGFAKSLPPLPENVKGRIRTFPHSSGYEIDEEGYLLNEDFGNSINLMLQYAIEDRGLLFEGEFEDVLRKIAEREQN</sequence>
<comment type="caution">
    <text evidence="1">The sequence shown here is derived from an EMBL/GenBank/DDBJ whole genome shotgun (WGS) entry which is preliminary data.</text>
</comment>
<evidence type="ECO:0000313" key="1">
    <source>
        <dbReference type="EMBL" id="MBM9578862.1"/>
    </source>
</evidence>
<evidence type="ECO:0000313" key="2">
    <source>
        <dbReference type="Proteomes" id="UP000724686"/>
    </source>
</evidence>
<organism evidence="1 2">
    <name type="scientific">Leptospira ainlahdjerensis</name>
    <dbReference type="NCBI Taxonomy" id="2810033"/>
    <lineage>
        <taxon>Bacteria</taxon>
        <taxon>Pseudomonadati</taxon>
        <taxon>Spirochaetota</taxon>
        <taxon>Spirochaetia</taxon>
        <taxon>Leptospirales</taxon>
        <taxon>Leptospiraceae</taxon>
        <taxon>Leptospira</taxon>
    </lineage>
</organism>
<dbReference type="Pfam" id="PF05014">
    <property type="entry name" value="Nuc_deoxyrib_tr"/>
    <property type="match status" value="1"/>
</dbReference>
<dbReference type="Gene3D" id="3.40.50.450">
    <property type="match status" value="1"/>
</dbReference>
<dbReference type="InterPro" id="IPR051239">
    <property type="entry name" value="2'-dNMP_N-hydrolase"/>
</dbReference>